<dbReference type="VEuPathDB" id="CryptoDB:Vbra_2536"/>
<dbReference type="InterPro" id="IPR011333">
    <property type="entry name" value="SKP1/BTB/POZ_sf"/>
</dbReference>
<protein>
    <recommendedName>
        <fullName evidence="5">Potassium channel tetramerisation-type BTB domain-containing protein</fullName>
    </recommendedName>
</protein>
<dbReference type="InParanoid" id="A0A0G4FRC9"/>
<name>A0A0G4FRC9_VITBC</name>
<feature type="compositionally biased region" description="Basic and acidic residues" evidence="2">
    <location>
        <begin position="200"/>
        <end position="215"/>
    </location>
</feature>
<keyword evidence="1" id="KW-0175">Coiled coil</keyword>
<reference evidence="3 4" key="1">
    <citation type="submission" date="2014-11" db="EMBL/GenBank/DDBJ databases">
        <authorList>
            <person name="Zhu J."/>
            <person name="Qi W."/>
            <person name="Song R."/>
        </authorList>
    </citation>
    <scope>NUCLEOTIDE SEQUENCE [LARGE SCALE GENOMIC DNA]</scope>
</reference>
<dbReference type="PhylomeDB" id="A0A0G4FRC9"/>
<feature type="region of interest" description="Disordered" evidence="2">
    <location>
        <begin position="196"/>
        <end position="243"/>
    </location>
</feature>
<evidence type="ECO:0000256" key="1">
    <source>
        <dbReference type="SAM" id="Coils"/>
    </source>
</evidence>
<evidence type="ECO:0000256" key="2">
    <source>
        <dbReference type="SAM" id="MobiDB-lite"/>
    </source>
</evidence>
<feature type="region of interest" description="Disordered" evidence="2">
    <location>
        <begin position="1"/>
        <end position="48"/>
    </location>
</feature>
<dbReference type="SUPFAM" id="SSF54695">
    <property type="entry name" value="POZ domain"/>
    <property type="match status" value="1"/>
</dbReference>
<feature type="coiled-coil region" evidence="1">
    <location>
        <begin position="57"/>
        <end position="84"/>
    </location>
</feature>
<dbReference type="EMBL" id="CDMY01000483">
    <property type="protein sequence ID" value="CEM16788.1"/>
    <property type="molecule type" value="Genomic_DNA"/>
</dbReference>
<proteinExistence type="predicted"/>
<accession>A0A0G4FRC9</accession>
<organism evidence="3 4">
    <name type="scientific">Vitrella brassicaformis (strain CCMP3155)</name>
    <dbReference type="NCBI Taxonomy" id="1169540"/>
    <lineage>
        <taxon>Eukaryota</taxon>
        <taxon>Sar</taxon>
        <taxon>Alveolata</taxon>
        <taxon>Colpodellida</taxon>
        <taxon>Vitrellaceae</taxon>
        <taxon>Vitrella</taxon>
    </lineage>
</organism>
<dbReference type="Proteomes" id="UP000041254">
    <property type="component" value="Unassembled WGS sequence"/>
</dbReference>
<evidence type="ECO:0000313" key="4">
    <source>
        <dbReference type="Proteomes" id="UP000041254"/>
    </source>
</evidence>
<gene>
    <name evidence="3" type="ORF">Vbra_2536</name>
</gene>
<dbReference type="AlphaFoldDB" id="A0A0G4FRC9"/>
<feature type="coiled-coil region" evidence="1">
    <location>
        <begin position="243"/>
        <end position="274"/>
    </location>
</feature>
<keyword evidence="4" id="KW-1185">Reference proteome</keyword>
<sequence length="396" mass="43873">MSAAAAAAGGSKKRKNQNGRAADDELPAPSRLHGVTIGRQEGDSAIRQASTSLDELAAATETARSRADDEIERLAEEIKQLFTANGGTVEPHKTSGQLQLNVGGTVFFISVQRLLHPKMKMTYLSTLLLHFTDQLPKDENNLPFLEMHPAYFRWLRDQLALLESPHLDEIAIHSPEADDPSYAEYHPLFMQHVVEEEEGEKGGDEADVDMADKEGSSGVEGGQKGDSSEEGQGEGGRANEPSAEDAFEKIEEYMNSYRRALAELQKQKEGMEAFLAAMRSFVKGDSSDEDTEVMTLTVENEQVSILRRSLAYFGPNHALVKRYNPDEWPDQEARQTSLRFQQLIVDFARRLSVMLAGRFVHSPVVAPHEKATLASSWECTASTRCRLSVGRRGRPL</sequence>
<evidence type="ECO:0000313" key="3">
    <source>
        <dbReference type="EMBL" id="CEM16788.1"/>
    </source>
</evidence>
<evidence type="ECO:0008006" key="5">
    <source>
        <dbReference type="Google" id="ProtNLM"/>
    </source>
</evidence>